<evidence type="ECO:0000256" key="1">
    <source>
        <dbReference type="SAM" id="MobiDB-lite"/>
    </source>
</evidence>
<organism evidence="2 3">
    <name type="scientific">Linnemannia exigua</name>
    <dbReference type="NCBI Taxonomy" id="604196"/>
    <lineage>
        <taxon>Eukaryota</taxon>
        <taxon>Fungi</taxon>
        <taxon>Fungi incertae sedis</taxon>
        <taxon>Mucoromycota</taxon>
        <taxon>Mortierellomycotina</taxon>
        <taxon>Mortierellomycetes</taxon>
        <taxon>Mortierellales</taxon>
        <taxon>Mortierellaceae</taxon>
        <taxon>Linnemannia</taxon>
    </lineage>
</organism>
<sequence length="610" mass="67086">MSKRETKVKALDLLSRKRKERVLDYDAIIKKKTRSTVLTTPTKDDVAAASTSGNNKAASQVAAVAPAPTPSTNASASAVANHCRAITKRDREVEEVIVKEENKRCKSHKPTLRKGTSSSLPRTPGLLRSSSTTTNSTAYSMTPSTKHSPNHRPKWNTPQSSSPSTPLTASSASRAQSLSSPKSSGNKLITVKETDTNTIFIIKTGHKNNQEKEHLSTSKDSQYQGEYSNCHKNWEKTPVDAHGTEEKEDDDEVEYELDIRVPERRAPYPPLDTLPRVTGINRPECFQLRSLTRLVTSASNRSSAEIHAPDARLVSKQRSEVEFDSHHPWAQGPVEFITTGYQRDTDAYDDHGGHSNFSAITPHLSFTYSGGKSSGASKVKASFKGSIIDTVSDSGHRKSSSTHGSTPTTHQLIAVAFAHNGRATPVDPYLKQSKGSGTRDSLKPIRSSFRKSKNLYKEDNSFVSIKSEENKENEWRSWSHAGDVESRAIVRFDFHHDDNSVFTNAIPFSRLITNKFDELINQPTCRSSVPYQHSQSAVTGGTYDTEAYSSSQASPLYAAPSFSFPGRKGATSVPLVLRSSSNNGDGHGVNFNTAQSNGRRPHNNYSRYTQ</sequence>
<feature type="compositionally biased region" description="Low complexity" evidence="1">
    <location>
        <begin position="129"/>
        <end position="142"/>
    </location>
</feature>
<dbReference type="AlphaFoldDB" id="A0AAD4D6N5"/>
<proteinExistence type="predicted"/>
<dbReference type="EMBL" id="JAAAIL010001415">
    <property type="protein sequence ID" value="KAG0269591.1"/>
    <property type="molecule type" value="Genomic_DNA"/>
</dbReference>
<dbReference type="Proteomes" id="UP001194580">
    <property type="component" value="Unassembled WGS sequence"/>
</dbReference>
<feature type="region of interest" description="Disordered" evidence="1">
    <location>
        <begin position="103"/>
        <end position="190"/>
    </location>
</feature>
<feature type="region of interest" description="Disordered" evidence="1">
    <location>
        <begin position="425"/>
        <end position="444"/>
    </location>
</feature>
<evidence type="ECO:0000313" key="2">
    <source>
        <dbReference type="EMBL" id="KAG0269591.1"/>
    </source>
</evidence>
<gene>
    <name evidence="2" type="ORF">BGZ95_002016</name>
</gene>
<evidence type="ECO:0000313" key="3">
    <source>
        <dbReference type="Proteomes" id="UP001194580"/>
    </source>
</evidence>
<reference evidence="2" key="1">
    <citation type="journal article" date="2020" name="Fungal Divers.">
        <title>Resolving the Mortierellaceae phylogeny through synthesis of multi-gene phylogenetics and phylogenomics.</title>
        <authorList>
            <person name="Vandepol N."/>
            <person name="Liber J."/>
            <person name="Desiro A."/>
            <person name="Na H."/>
            <person name="Kennedy M."/>
            <person name="Barry K."/>
            <person name="Grigoriev I.V."/>
            <person name="Miller A.N."/>
            <person name="O'Donnell K."/>
            <person name="Stajich J.E."/>
            <person name="Bonito G."/>
        </authorList>
    </citation>
    <scope>NUCLEOTIDE SEQUENCE</scope>
    <source>
        <strain evidence="2">NRRL 28262</strain>
    </source>
</reference>
<protein>
    <submittedName>
        <fullName evidence="2">Uncharacterized protein</fullName>
    </submittedName>
</protein>
<feature type="region of interest" description="Disordered" evidence="1">
    <location>
        <begin position="576"/>
        <end position="610"/>
    </location>
</feature>
<feature type="region of interest" description="Disordered" evidence="1">
    <location>
        <begin position="234"/>
        <end position="254"/>
    </location>
</feature>
<feature type="compositionally biased region" description="Low complexity" evidence="1">
    <location>
        <begin position="157"/>
        <end position="184"/>
    </location>
</feature>
<feature type="compositionally biased region" description="Basic and acidic residues" evidence="1">
    <location>
        <begin position="234"/>
        <end position="245"/>
    </location>
</feature>
<name>A0AAD4D6N5_9FUNG</name>
<comment type="caution">
    <text evidence="2">The sequence shown here is derived from an EMBL/GenBank/DDBJ whole genome shotgun (WGS) entry which is preliminary data.</text>
</comment>
<keyword evidence="3" id="KW-1185">Reference proteome</keyword>
<accession>A0AAD4D6N5</accession>
<feature type="compositionally biased region" description="Polar residues" evidence="1">
    <location>
        <begin position="578"/>
        <end position="610"/>
    </location>
</feature>